<feature type="transmembrane region" description="Helical" evidence="1">
    <location>
        <begin position="108"/>
        <end position="131"/>
    </location>
</feature>
<organism evidence="2 3">
    <name type="scientific">Sporomusa ovata</name>
    <dbReference type="NCBI Taxonomy" id="2378"/>
    <lineage>
        <taxon>Bacteria</taxon>
        <taxon>Bacillati</taxon>
        <taxon>Bacillota</taxon>
        <taxon>Negativicutes</taxon>
        <taxon>Selenomonadales</taxon>
        <taxon>Sporomusaceae</taxon>
        <taxon>Sporomusa</taxon>
    </lineage>
</organism>
<dbReference type="Pfam" id="PF13687">
    <property type="entry name" value="DUF4153"/>
    <property type="match status" value="1"/>
</dbReference>
<feature type="transmembrane region" description="Helical" evidence="1">
    <location>
        <begin position="173"/>
        <end position="195"/>
    </location>
</feature>
<keyword evidence="1" id="KW-0472">Membrane</keyword>
<dbReference type="RefSeq" id="WP_081658692.1">
    <property type="nucleotide sequence ID" value="NZ_CTRP01000014.1"/>
</dbReference>
<evidence type="ECO:0000313" key="2">
    <source>
        <dbReference type="EMBL" id="CQR73823.1"/>
    </source>
</evidence>
<dbReference type="EMBL" id="CTRP01000014">
    <property type="protein sequence ID" value="CQR73823.1"/>
    <property type="molecule type" value="Genomic_DNA"/>
</dbReference>
<sequence length="278" mass="32349">MFRRTRCLVFLSVFSGQNKHCRDLKHSLLFGLITPLAFSFIWRLIHRVEKVSYTTRTKKLDEIVIASGLCVLCFVYLIFCFVQYSYLFSSLFNNLPSGLSYAEYARRGFFELVAVALINMGIVMGVINFTTTNSHRAALTLKWLNSILIVSTFVLLFSAHFRMSLYEESYGYTYLRFFTHSFMAMIFVMLCVTAYRVWTDRINLAKWYIVIGLVAYMLINYVNVDTFIAEKNMERFYLTGRIDVYYLSELSYDALPYLVELTNASDLLIQQTAGSRLL</sequence>
<keyword evidence="3" id="KW-1185">Reference proteome</keyword>
<feature type="transmembrane region" description="Helical" evidence="1">
    <location>
        <begin position="143"/>
        <end position="161"/>
    </location>
</feature>
<gene>
    <name evidence="2" type="ORF">SpAn4DRAFT_0285</name>
</gene>
<feature type="transmembrane region" description="Helical" evidence="1">
    <location>
        <begin position="207"/>
        <end position="224"/>
    </location>
</feature>
<dbReference type="AlphaFoldDB" id="A0A0U1L3Y6"/>
<feature type="transmembrane region" description="Helical" evidence="1">
    <location>
        <begin position="28"/>
        <end position="45"/>
    </location>
</feature>
<reference evidence="3" key="1">
    <citation type="submission" date="2015-03" db="EMBL/GenBank/DDBJ databases">
        <authorList>
            <person name="Nijsse Bart"/>
        </authorList>
    </citation>
    <scope>NUCLEOTIDE SEQUENCE [LARGE SCALE GENOMIC DNA]</scope>
</reference>
<accession>A0A0U1L3Y6</accession>
<proteinExistence type="predicted"/>
<evidence type="ECO:0000256" key="1">
    <source>
        <dbReference type="SAM" id="Phobius"/>
    </source>
</evidence>
<name>A0A0U1L3Y6_9FIRM</name>
<keyword evidence="1" id="KW-1133">Transmembrane helix</keyword>
<protein>
    <submittedName>
        <fullName evidence="2">Uncharacterized protein</fullName>
    </submittedName>
</protein>
<dbReference type="Proteomes" id="UP000049855">
    <property type="component" value="Unassembled WGS sequence"/>
</dbReference>
<keyword evidence="1" id="KW-0812">Transmembrane</keyword>
<feature type="transmembrane region" description="Helical" evidence="1">
    <location>
        <begin position="65"/>
        <end position="88"/>
    </location>
</feature>
<evidence type="ECO:0000313" key="3">
    <source>
        <dbReference type="Proteomes" id="UP000049855"/>
    </source>
</evidence>
<dbReference type="InterPro" id="IPR025291">
    <property type="entry name" value="DUF4153"/>
</dbReference>